<dbReference type="GO" id="GO:0042597">
    <property type="term" value="C:periplasmic space"/>
    <property type="evidence" value="ECO:0007669"/>
    <property type="project" value="UniProtKB-ARBA"/>
</dbReference>
<dbReference type="SUPFAM" id="SSF53850">
    <property type="entry name" value="Periplasmic binding protein-like II"/>
    <property type="match status" value="1"/>
</dbReference>
<evidence type="ECO:0000313" key="4">
    <source>
        <dbReference type="Proteomes" id="UP000234331"/>
    </source>
</evidence>
<dbReference type="PANTHER" id="PTHR30290">
    <property type="entry name" value="PERIPLASMIC BINDING COMPONENT OF ABC TRANSPORTER"/>
    <property type="match status" value="1"/>
</dbReference>
<dbReference type="PANTHER" id="PTHR30290:SF38">
    <property type="entry name" value="D,D-DIPEPTIDE-BINDING PERIPLASMIC PROTEIN DDPA-RELATED"/>
    <property type="match status" value="1"/>
</dbReference>
<accession>A0A2I2KQ49</accession>
<dbReference type="PIRSF" id="PIRSF002741">
    <property type="entry name" value="MppA"/>
    <property type="match status" value="1"/>
</dbReference>
<feature type="domain" description="Solute-binding protein family 5" evidence="2">
    <location>
        <begin position="99"/>
        <end position="424"/>
    </location>
</feature>
<dbReference type="GO" id="GO:0043190">
    <property type="term" value="C:ATP-binding cassette (ABC) transporter complex"/>
    <property type="evidence" value="ECO:0007669"/>
    <property type="project" value="InterPro"/>
</dbReference>
<dbReference type="CDD" id="cd08494">
    <property type="entry name" value="PBP2_NikA_DppA_OppA_like_6"/>
    <property type="match status" value="1"/>
</dbReference>
<dbReference type="InterPro" id="IPR030678">
    <property type="entry name" value="Peptide/Ni-bd"/>
</dbReference>
<dbReference type="EMBL" id="FZMO01000113">
    <property type="protein sequence ID" value="SNQ47798.1"/>
    <property type="molecule type" value="Genomic_DNA"/>
</dbReference>
<evidence type="ECO:0000256" key="1">
    <source>
        <dbReference type="ARBA" id="ARBA00022729"/>
    </source>
</evidence>
<keyword evidence="1" id="KW-0732">Signal</keyword>
<evidence type="ECO:0000313" key="3">
    <source>
        <dbReference type="EMBL" id="SNQ47798.1"/>
    </source>
</evidence>
<name>A0A2I2KQ49_9ACTN</name>
<dbReference type="GO" id="GO:0015833">
    <property type="term" value="P:peptide transport"/>
    <property type="evidence" value="ECO:0007669"/>
    <property type="project" value="TreeGrafter"/>
</dbReference>
<reference evidence="3 4" key="1">
    <citation type="submission" date="2017-06" db="EMBL/GenBank/DDBJ databases">
        <authorList>
            <person name="Kim H.J."/>
            <person name="Triplett B.A."/>
        </authorList>
    </citation>
    <scope>NUCLEOTIDE SEQUENCE [LARGE SCALE GENOMIC DNA]</scope>
    <source>
        <strain evidence="3">FRACA_ARgP5</strain>
    </source>
</reference>
<dbReference type="Proteomes" id="UP000234331">
    <property type="component" value="Unassembled WGS sequence"/>
</dbReference>
<dbReference type="GO" id="GO:1904680">
    <property type="term" value="F:peptide transmembrane transporter activity"/>
    <property type="evidence" value="ECO:0007669"/>
    <property type="project" value="TreeGrafter"/>
</dbReference>
<dbReference type="Gene3D" id="3.10.105.10">
    <property type="entry name" value="Dipeptide-binding Protein, Domain 3"/>
    <property type="match status" value="1"/>
</dbReference>
<protein>
    <submittedName>
        <fullName evidence="3">ABC transporter periplasmic protein</fullName>
    </submittedName>
</protein>
<evidence type="ECO:0000259" key="2">
    <source>
        <dbReference type="Pfam" id="PF00496"/>
    </source>
</evidence>
<keyword evidence="4" id="KW-1185">Reference proteome</keyword>
<gene>
    <name evidence="3" type="ORF">FRACA_200036</name>
</gene>
<organism evidence="3 4">
    <name type="scientific">Frankia canadensis</name>
    <dbReference type="NCBI Taxonomy" id="1836972"/>
    <lineage>
        <taxon>Bacteria</taxon>
        <taxon>Bacillati</taxon>
        <taxon>Actinomycetota</taxon>
        <taxon>Actinomycetes</taxon>
        <taxon>Frankiales</taxon>
        <taxon>Frankiaceae</taxon>
        <taxon>Frankia</taxon>
    </lineage>
</organism>
<dbReference type="InterPro" id="IPR039424">
    <property type="entry name" value="SBP_5"/>
</dbReference>
<dbReference type="Gene3D" id="3.40.190.10">
    <property type="entry name" value="Periplasmic binding protein-like II"/>
    <property type="match status" value="1"/>
</dbReference>
<sequence length="519" mass="55309">MKVGSPWPTRGTRRRPPVMTSVAALTAAVLLLLGACGGGSGGAGAGAGAKGTDPAATVTIGQILEPSTLDITRGSGVAIADVLQNNVYQGLLQRDDTGTITPALASGYQVSPDGLTYTFTLRPGVRFHDGNPLTAADVVSSLTAVIAPGSTNPNAANLASLASVASPDPGRVVLTLRHRDTNFTFWLTTAAGVILRRGATDLAATANGTGPFRFASWRHGDSITLARNDGYWGARAGVAKVVFRYITDPNAQNNAVRTGQVDIGAIADADLINSYRGNPDFVVVRGTTTDKFTLGFNAARAPLSDERVRHALRQGIDKDGLIKVLGTGVRIGGDVPPSDPWYEDLTGIDRYDPAHARALLAQSGHPRGLKLTLTVPTIYPTSIAEYVASQLRQIGVEVTIRPVEFSTWLTDVFAHHDYDLSIVDHVEPRDLGNYALPAYYWGYDDPRTQALYQTGVQASSDKDRDDSFRAVARRVSQQAVSDWLLLGESRQVARSGIRGYPANNTSQIYDASKIVVTRS</sequence>
<dbReference type="InterPro" id="IPR000914">
    <property type="entry name" value="SBP_5_dom"/>
</dbReference>
<dbReference type="AlphaFoldDB" id="A0A2I2KQ49"/>
<dbReference type="Pfam" id="PF00496">
    <property type="entry name" value="SBP_bac_5"/>
    <property type="match status" value="1"/>
</dbReference>
<proteinExistence type="predicted"/>